<evidence type="ECO:0000259" key="4">
    <source>
        <dbReference type="Pfam" id="PF00703"/>
    </source>
</evidence>
<dbReference type="InterPro" id="IPR040605">
    <property type="entry name" value="Glyco_hydro2_dom5"/>
</dbReference>
<evidence type="ECO:0000256" key="2">
    <source>
        <dbReference type="ARBA" id="ARBA00022801"/>
    </source>
</evidence>
<dbReference type="STRING" id="85558.T45_04776"/>
<dbReference type="Pfam" id="PF18565">
    <property type="entry name" value="Glyco_hydro2_C5"/>
    <property type="match status" value="1"/>
</dbReference>
<keyword evidence="10" id="KW-1185">Reference proteome</keyword>
<dbReference type="InterPro" id="IPR006102">
    <property type="entry name" value="Ig-like_GH2"/>
</dbReference>
<dbReference type="GO" id="GO:0005975">
    <property type="term" value="P:carbohydrate metabolic process"/>
    <property type="evidence" value="ECO:0007669"/>
    <property type="project" value="InterPro"/>
</dbReference>
<evidence type="ECO:0000256" key="1">
    <source>
        <dbReference type="ARBA" id="ARBA00007401"/>
    </source>
</evidence>
<feature type="domain" description="Beta-mannosidase-like galactose-binding" evidence="8">
    <location>
        <begin position="86"/>
        <end position="160"/>
    </location>
</feature>
<evidence type="ECO:0000259" key="5">
    <source>
        <dbReference type="Pfam" id="PF02836"/>
    </source>
</evidence>
<proteinExistence type="inferred from homology"/>
<evidence type="ECO:0000259" key="6">
    <source>
        <dbReference type="Pfam" id="PF16355"/>
    </source>
</evidence>
<evidence type="ECO:0000313" key="10">
    <source>
        <dbReference type="Proteomes" id="UP000010931"/>
    </source>
</evidence>
<dbReference type="InterPro" id="IPR054593">
    <property type="entry name" value="Beta-mannosidase-like_N2"/>
</dbReference>
<reference evidence="9 10" key="1">
    <citation type="journal article" date="2011" name="Plasmid">
        <title>Streptomyces turgidiscabies Car8 contains a modular pathogenicity island that shares virulence genes with other actinobacterial plant pathogens.</title>
        <authorList>
            <person name="Huguet-Tapia J.C."/>
            <person name="Badger J.H."/>
            <person name="Loria R."/>
            <person name="Pettis G.S."/>
        </authorList>
    </citation>
    <scope>NUCLEOTIDE SEQUENCE [LARGE SCALE GENOMIC DNA]</scope>
    <source>
        <strain evidence="9 10">Car8</strain>
    </source>
</reference>
<feature type="domain" description="Glycoside hydrolase family 2 immunoglobulin-like beta-sandwich" evidence="4">
    <location>
        <begin position="216"/>
        <end position="321"/>
    </location>
</feature>
<dbReference type="PANTHER" id="PTHR42732">
    <property type="entry name" value="BETA-GALACTOSIDASE"/>
    <property type="match status" value="1"/>
</dbReference>
<comment type="caution">
    <text evidence="9">The sequence shown here is derived from an EMBL/GenBank/DDBJ whole genome shotgun (WGS) entry which is preliminary data.</text>
</comment>
<name>L7F297_STRT8</name>
<dbReference type="Proteomes" id="UP000010931">
    <property type="component" value="Unassembled WGS sequence"/>
</dbReference>
<dbReference type="PATRIC" id="fig|698760.3.peg.5887"/>
<accession>L7F297</accession>
<comment type="similarity">
    <text evidence="1">Belongs to the glycosyl hydrolase 2 family.</text>
</comment>
<keyword evidence="3" id="KW-0326">Glycosidase</keyword>
<gene>
    <name evidence="9" type="ORF">STRTUCAR8_08807</name>
</gene>
<evidence type="ECO:0000313" key="9">
    <source>
        <dbReference type="EMBL" id="ELP65279.1"/>
    </source>
</evidence>
<dbReference type="InterPro" id="IPR006103">
    <property type="entry name" value="Glyco_hydro_2_cat"/>
</dbReference>
<dbReference type="Gene3D" id="3.20.20.80">
    <property type="entry name" value="Glycosidases"/>
    <property type="match status" value="1"/>
</dbReference>
<dbReference type="Gene3D" id="2.60.40.10">
    <property type="entry name" value="Immunoglobulins"/>
    <property type="match status" value="3"/>
</dbReference>
<evidence type="ECO:0000259" key="7">
    <source>
        <dbReference type="Pfam" id="PF18565"/>
    </source>
</evidence>
<dbReference type="SUPFAM" id="SSF49785">
    <property type="entry name" value="Galactose-binding domain-like"/>
    <property type="match status" value="1"/>
</dbReference>
<dbReference type="InterPro" id="IPR017853">
    <property type="entry name" value="GH"/>
</dbReference>
<evidence type="ECO:0000256" key="3">
    <source>
        <dbReference type="ARBA" id="ARBA00023295"/>
    </source>
</evidence>
<protein>
    <submittedName>
        <fullName evidence="9">Glycosyl hydrolase family 2, sugar binding domain protein</fullName>
    </submittedName>
</protein>
<feature type="domain" description="Glycoside hydrolase family 2 catalytic" evidence="5">
    <location>
        <begin position="334"/>
        <end position="519"/>
    </location>
</feature>
<feature type="domain" description="DUF4982" evidence="6">
    <location>
        <begin position="641"/>
        <end position="701"/>
    </location>
</feature>
<dbReference type="Pfam" id="PF02836">
    <property type="entry name" value="Glyco_hydro_2_C"/>
    <property type="match status" value="1"/>
</dbReference>
<dbReference type="AlphaFoldDB" id="L7F297"/>
<dbReference type="Gene3D" id="2.60.120.260">
    <property type="entry name" value="Galactose-binding domain-like"/>
    <property type="match status" value="1"/>
</dbReference>
<dbReference type="Pfam" id="PF22666">
    <property type="entry name" value="Glyco_hydro_2_N2"/>
    <property type="match status" value="1"/>
</dbReference>
<feature type="domain" description="Glycoside hydrolase family 2" evidence="7">
    <location>
        <begin position="719"/>
        <end position="817"/>
    </location>
</feature>
<dbReference type="Pfam" id="PF16355">
    <property type="entry name" value="DUF4982"/>
    <property type="match status" value="1"/>
</dbReference>
<sequence>MLQGAAAGVGAVALPMDGAVAEAQVEAAERQTFSLNLDWRFIRSNVAGAERTTFDDSGWAVVSVPHTYNDVDSFDNWIGSSGESSVAMQPTWYRKRFQLPAEQAGHKVILELEGIRQAATVYLNGVLIGSYEAGVTPFGFDLTGDVLFGADNVLAICADNTKWRPEAATGMPFQWDTRDFNPTFGGLTRNVILHVVPRTHFTLPLYSNLGTTGTYVYPTAVNVSGHTATINAEAQITNDENRSRTLSVSAQVLDGQGTLIGSLPASTVTLAAGTSHVVKVGSRISGLTFWSPSYPALYTVRLTLAEGATVVDTYTVRTGFRKAEFRGGASTGGVYINDRQVFLTGYAQRATNEWAVLGDAVPEWLRDHDGRLIRESNANLIRWMHLAAQPANIRMTDRYGLVSVQPAGDKEADATGVQWDQRLAAMRDVMIYFRNSPSILFWESGNNWLSADHQQQMRALKQAWDPSGMRAIGSRATSDNSAYGGTAAVDQCEYIGTMLNRHYSDYARDRMPLIESEFTRDEAPRRVWDNASPPDFGYVTGPDVTYHWTSEDFAATVAASTRHEFWSQRIQGPGNSRYSGAAALTWADSNQHGRQYNWETCRLSGRVDSVRIPKETYYTHRVMQSPTPDLHIVGHWTYPAGTVKTVYVMAAGVARVDLLVNGRSVGTSTSPQYDFLHTFTGVAWQSGTITAVGYDAGGTEVTRAQKQTTGPAVALRLTAHVSPDGLKADGTDVAMIDVEAVDSAGRRVPTDQARVDFTVTGPAKLLGGHNAGIPYSVFQSYVSTEAGINRVFVRTTRTAGAVTVRATRGGLAGAAVTVTSTAVTTTGGLTERPPP</sequence>
<dbReference type="SUPFAM" id="SSF49303">
    <property type="entry name" value="beta-Galactosidase/glucuronidase domain"/>
    <property type="match status" value="1"/>
</dbReference>
<dbReference type="SUPFAM" id="SSF51445">
    <property type="entry name" value="(Trans)glycosidases"/>
    <property type="match status" value="1"/>
</dbReference>
<dbReference type="InterPro" id="IPR008979">
    <property type="entry name" value="Galactose-bd-like_sf"/>
</dbReference>
<dbReference type="InterPro" id="IPR051913">
    <property type="entry name" value="GH2_Domain-Containing"/>
</dbReference>
<dbReference type="InterPro" id="IPR036156">
    <property type="entry name" value="Beta-gal/glucu_dom_sf"/>
</dbReference>
<keyword evidence="2 9" id="KW-0378">Hydrolase</keyword>
<organism evidence="9 10">
    <name type="scientific">Streptomyces turgidiscabies (strain Car8)</name>
    <dbReference type="NCBI Taxonomy" id="698760"/>
    <lineage>
        <taxon>Bacteria</taxon>
        <taxon>Bacillati</taxon>
        <taxon>Actinomycetota</taxon>
        <taxon>Actinomycetes</taxon>
        <taxon>Kitasatosporales</taxon>
        <taxon>Streptomycetaceae</taxon>
        <taxon>Streptomyces</taxon>
    </lineage>
</organism>
<dbReference type="PANTHER" id="PTHR42732:SF1">
    <property type="entry name" value="BETA-MANNOSIDASE"/>
    <property type="match status" value="1"/>
</dbReference>
<dbReference type="GO" id="GO:0004553">
    <property type="term" value="F:hydrolase activity, hydrolyzing O-glycosyl compounds"/>
    <property type="evidence" value="ECO:0007669"/>
    <property type="project" value="InterPro"/>
</dbReference>
<dbReference type="Pfam" id="PF00703">
    <property type="entry name" value="Glyco_hydro_2"/>
    <property type="match status" value="1"/>
</dbReference>
<evidence type="ECO:0000259" key="8">
    <source>
        <dbReference type="Pfam" id="PF22666"/>
    </source>
</evidence>
<dbReference type="EMBL" id="AEJB01000396">
    <property type="protein sequence ID" value="ELP65279.1"/>
    <property type="molecule type" value="Genomic_DNA"/>
</dbReference>
<dbReference type="InterPro" id="IPR013783">
    <property type="entry name" value="Ig-like_fold"/>
</dbReference>
<dbReference type="InterPro" id="IPR032311">
    <property type="entry name" value="DUF4982"/>
</dbReference>